<accession>A0AAW1AB59</accession>
<evidence type="ECO:0000313" key="3">
    <source>
        <dbReference type="Proteomes" id="UP001432146"/>
    </source>
</evidence>
<sequence>MLRRSRYAAALDRDLESGKPEEAAATKSGPIPFDSKAGANTLFFFKRSRNLKSHVREERALVRREVCFSFFRARPRLLESSGF</sequence>
<protein>
    <submittedName>
        <fullName evidence="2">Uncharacterized protein</fullName>
    </submittedName>
</protein>
<dbReference type="EMBL" id="JAWNGG020000033">
    <property type="protein sequence ID" value="KAK9307131.1"/>
    <property type="molecule type" value="Genomic_DNA"/>
</dbReference>
<feature type="region of interest" description="Disordered" evidence="1">
    <location>
        <begin position="1"/>
        <end position="32"/>
    </location>
</feature>
<name>A0AAW1AB59_9HYME</name>
<keyword evidence="3" id="KW-1185">Reference proteome</keyword>
<evidence type="ECO:0000313" key="2">
    <source>
        <dbReference type="EMBL" id="KAK9307131.1"/>
    </source>
</evidence>
<gene>
    <name evidence="2" type="ORF">QLX08_002454</name>
</gene>
<proteinExistence type="predicted"/>
<dbReference type="AlphaFoldDB" id="A0AAW1AB59"/>
<comment type="caution">
    <text evidence="2">The sequence shown here is derived from an EMBL/GenBank/DDBJ whole genome shotgun (WGS) entry which is preliminary data.</text>
</comment>
<dbReference type="Proteomes" id="UP001432146">
    <property type="component" value="Unassembled WGS sequence"/>
</dbReference>
<reference evidence="2 3" key="1">
    <citation type="submission" date="2024-05" db="EMBL/GenBank/DDBJ databases">
        <title>The nuclear and mitochondrial genome assemblies of Tetragonisca angustula (Apidae: Meliponini), a tiny yet remarkable pollinator in the Neotropics.</title>
        <authorList>
            <person name="Ferrari R."/>
            <person name="Ricardo P.C."/>
            <person name="Dias F.C."/>
            <person name="Araujo N.S."/>
            <person name="Soares D.O."/>
            <person name="Zhou Q.-S."/>
            <person name="Zhu C.-D."/>
            <person name="Coutinho L."/>
            <person name="Airas M.C."/>
            <person name="Batista T.M."/>
        </authorList>
    </citation>
    <scope>NUCLEOTIDE SEQUENCE [LARGE SCALE GENOMIC DNA]</scope>
    <source>
        <strain evidence="2">ASF017062</strain>
        <tissue evidence="2">Abdomen</tissue>
    </source>
</reference>
<organism evidence="2 3">
    <name type="scientific">Tetragonisca angustula</name>
    <dbReference type="NCBI Taxonomy" id="166442"/>
    <lineage>
        <taxon>Eukaryota</taxon>
        <taxon>Metazoa</taxon>
        <taxon>Ecdysozoa</taxon>
        <taxon>Arthropoda</taxon>
        <taxon>Hexapoda</taxon>
        <taxon>Insecta</taxon>
        <taxon>Pterygota</taxon>
        <taxon>Neoptera</taxon>
        <taxon>Endopterygota</taxon>
        <taxon>Hymenoptera</taxon>
        <taxon>Apocrita</taxon>
        <taxon>Aculeata</taxon>
        <taxon>Apoidea</taxon>
        <taxon>Anthophila</taxon>
        <taxon>Apidae</taxon>
        <taxon>Tetragonisca</taxon>
    </lineage>
</organism>
<feature type="compositionally biased region" description="Basic and acidic residues" evidence="1">
    <location>
        <begin position="11"/>
        <end position="24"/>
    </location>
</feature>
<evidence type="ECO:0000256" key="1">
    <source>
        <dbReference type="SAM" id="MobiDB-lite"/>
    </source>
</evidence>